<evidence type="ECO:0000313" key="2">
    <source>
        <dbReference type="Proteomes" id="UP000176998"/>
    </source>
</evidence>
<protein>
    <submittedName>
        <fullName evidence="1">Uncharacterized protein</fullName>
    </submittedName>
</protein>
<dbReference type="OrthoDB" id="4436466at2759"/>
<dbReference type="RefSeq" id="XP_022479202.1">
    <property type="nucleotide sequence ID" value="XM_022614289.1"/>
</dbReference>
<keyword evidence="2" id="KW-1185">Reference proteome</keyword>
<gene>
    <name evidence="1" type="ORF">CORC01_02639</name>
</gene>
<organism evidence="1 2">
    <name type="scientific">Colletotrichum orchidophilum</name>
    <dbReference type="NCBI Taxonomy" id="1209926"/>
    <lineage>
        <taxon>Eukaryota</taxon>
        <taxon>Fungi</taxon>
        <taxon>Dikarya</taxon>
        <taxon>Ascomycota</taxon>
        <taxon>Pezizomycotina</taxon>
        <taxon>Sordariomycetes</taxon>
        <taxon>Hypocreomycetidae</taxon>
        <taxon>Glomerellales</taxon>
        <taxon>Glomerellaceae</taxon>
        <taxon>Colletotrichum</taxon>
    </lineage>
</organism>
<dbReference type="AlphaFoldDB" id="A0A1G4BKR6"/>
<evidence type="ECO:0000313" key="1">
    <source>
        <dbReference type="EMBL" id="OHF02060.1"/>
    </source>
</evidence>
<comment type="caution">
    <text evidence="1">The sequence shown here is derived from an EMBL/GenBank/DDBJ whole genome shotgun (WGS) entry which is preliminary data.</text>
</comment>
<sequence>MASFFSRARLATLSKYLAGTAVTGTAGFNLWTRQCAFDDGFTPAHDRLFQHPILKKVNPRNNPDFHDCCFRTVPFDKLRPDLVEDALGGGSKLVETYSAGVWGRYGDSCLHLTSPKRRGTDLMAPGFNIQRKIMERARKNESNAGDLWEKEELLKSTYQVADDFIVIEKSPNSILLRGGLSPRVAPEGPREKDSIIALDAELDTQNRVVKFNLKSILVDGVSESKDVPFSGTVVFLHQQYAKLLVTAGVDYCIA</sequence>
<reference evidence="1 2" key="1">
    <citation type="submission" date="2016-09" db="EMBL/GenBank/DDBJ databases">
        <authorList>
            <person name="Capua I."/>
            <person name="De Benedictis P."/>
            <person name="Joannis T."/>
            <person name="Lombin L.H."/>
            <person name="Cattoli G."/>
        </authorList>
    </citation>
    <scope>NUCLEOTIDE SEQUENCE [LARGE SCALE GENOMIC DNA]</scope>
    <source>
        <strain evidence="1 2">IMI 309357</strain>
    </source>
</reference>
<dbReference type="STRING" id="1209926.A0A1G4BKR6"/>
<dbReference type="Proteomes" id="UP000176998">
    <property type="component" value="Unassembled WGS sequence"/>
</dbReference>
<dbReference type="GeneID" id="34555799"/>
<accession>A0A1G4BKR6</accession>
<dbReference type="EMBL" id="MJBS01000015">
    <property type="protein sequence ID" value="OHF02060.1"/>
    <property type="molecule type" value="Genomic_DNA"/>
</dbReference>
<proteinExistence type="predicted"/>
<name>A0A1G4BKR6_9PEZI</name>